<evidence type="ECO:0000259" key="2">
    <source>
        <dbReference type="Pfam" id="PF00535"/>
    </source>
</evidence>
<dbReference type="PANTHER" id="PTHR15046">
    <property type="entry name" value="GLYCO_TRANS_2-LIKE DOMAIN-CONTAINING PROTEIN"/>
    <property type="match status" value="1"/>
</dbReference>
<dbReference type="PANTHER" id="PTHR15046:SF3">
    <property type="entry name" value="BETA-1,4 N-ACETYLGALACTOSAMINYLTRANSFERASE 2-LIKE"/>
    <property type="match status" value="1"/>
</dbReference>
<keyword evidence="1" id="KW-0472">Membrane</keyword>
<dbReference type="Gene3D" id="3.90.550.10">
    <property type="entry name" value="Spore Coat Polysaccharide Biosynthesis Protein SpsA, Chain A"/>
    <property type="match status" value="1"/>
</dbReference>
<accession>A0ABM0GT55</accession>
<dbReference type="CDD" id="cd00761">
    <property type="entry name" value="Glyco_tranf_GTA_type"/>
    <property type="match status" value="1"/>
</dbReference>
<name>A0ABM0GT55_SACKO</name>
<dbReference type="InterPro" id="IPR029044">
    <property type="entry name" value="Nucleotide-diphossugar_trans"/>
</dbReference>
<dbReference type="Pfam" id="PF00535">
    <property type="entry name" value="Glycos_transf_2"/>
    <property type="match status" value="1"/>
</dbReference>
<dbReference type="SUPFAM" id="SSF53448">
    <property type="entry name" value="Nucleotide-diphospho-sugar transferases"/>
    <property type="match status" value="1"/>
</dbReference>
<keyword evidence="3" id="KW-1185">Reference proteome</keyword>
<dbReference type="Proteomes" id="UP000694865">
    <property type="component" value="Unplaced"/>
</dbReference>
<dbReference type="InterPro" id="IPR001173">
    <property type="entry name" value="Glyco_trans_2-like"/>
</dbReference>
<evidence type="ECO:0000256" key="1">
    <source>
        <dbReference type="SAM" id="Phobius"/>
    </source>
</evidence>
<dbReference type="GeneID" id="100367375"/>
<proteinExistence type="predicted"/>
<keyword evidence="1" id="KW-0812">Transmembrane</keyword>
<evidence type="ECO:0000313" key="3">
    <source>
        <dbReference type="Proteomes" id="UP000694865"/>
    </source>
</evidence>
<feature type="transmembrane region" description="Helical" evidence="1">
    <location>
        <begin position="6"/>
        <end position="26"/>
    </location>
</feature>
<dbReference type="RefSeq" id="XP_002736801.1">
    <property type="nucleotide sequence ID" value="XM_002736755.1"/>
</dbReference>
<feature type="domain" description="Glycosyltransferase 2-like" evidence="2">
    <location>
        <begin position="278"/>
        <end position="380"/>
    </location>
</feature>
<sequence length="530" mass="60632">MSVLSYKIYSLLMFSIGFITASVIHLHMFSPPAKKHEDTRMRAEQFVPDKRSAKECESTVGAEWIKYTTHPNVPTLSDAKLLMDMNRYRAKCNCPTPPFWYKAANERRLKESILWKNEMDTKRAPLAICKAFSPFIYVSSGITVEPFNTVPIVGLSLSPAVEHILKQSNMSQQVILYISAVNNYGIFTMSDGPQYDGIIDGSKTSSLKINVLGKDVNEINNLLSKVIYTGTVYHIDAYDKIQVSFLNFTIDINLHIKRPPLPDLIDPGASGSVIEKLTVITKTFERPDVVKRFVDKVHHFYPNMTIIVADDSQQPIPIKKDHVKYYTMSFRDGSYPGINLALSQVETKYVLYADDDYVFTNETRLELMLEKLENPLSNIDIVIPHVIGLPLLGAMWKFAYNESGTCFVDYWHVGKDKLVVPGYPQCRYGDMFENFVMGKTVLFRKIGYYPSIRPCTHAEFWANAIGKARSAKCVDVIVSHDHVRNPVYNKFRNEAYQIEKKQDPAPLFENDLCYSKFYDFNFKKEDILAR</sequence>
<gene>
    <name evidence="4" type="primary">LOC100367375</name>
</gene>
<evidence type="ECO:0000313" key="4">
    <source>
        <dbReference type="RefSeq" id="XP_002736801.1"/>
    </source>
</evidence>
<protein>
    <submittedName>
        <fullName evidence="4">Beta-1,4 N-acetylgalactosaminyltransferase 2-like</fullName>
    </submittedName>
</protein>
<keyword evidence="1" id="KW-1133">Transmembrane helix</keyword>
<reference evidence="4" key="1">
    <citation type="submission" date="2025-08" db="UniProtKB">
        <authorList>
            <consortium name="RefSeq"/>
        </authorList>
    </citation>
    <scope>IDENTIFICATION</scope>
    <source>
        <tissue evidence="4">Testes</tissue>
    </source>
</reference>
<organism evidence="3 4">
    <name type="scientific">Saccoglossus kowalevskii</name>
    <name type="common">Acorn worm</name>
    <dbReference type="NCBI Taxonomy" id="10224"/>
    <lineage>
        <taxon>Eukaryota</taxon>
        <taxon>Metazoa</taxon>
        <taxon>Hemichordata</taxon>
        <taxon>Enteropneusta</taxon>
        <taxon>Harrimaniidae</taxon>
        <taxon>Saccoglossus</taxon>
    </lineage>
</organism>